<evidence type="ECO:0000313" key="1">
    <source>
        <dbReference type="EMBL" id="MCK8624711.1"/>
    </source>
</evidence>
<dbReference type="Proteomes" id="UP001522905">
    <property type="component" value="Unassembled WGS sequence"/>
</dbReference>
<dbReference type="RefSeq" id="WP_220728178.1">
    <property type="nucleotide sequence ID" value="NZ_BPLM01000005.1"/>
</dbReference>
<dbReference type="EMBL" id="JAJIAO010000003">
    <property type="protein sequence ID" value="MCK8624711.1"/>
    <property type="molecule type" value="Genomic_DNA"/>
</dbReference>
<organism evidence="1 2">
    <name type="scientific">Apilactobacillus xinyiensis</name>
    <dbReference type="NCBI Taxonomy" id="2841032"/>
    <lineage>
        <taxon>Bacteria</taxon>
        <taxon>Bacillati</taxon>
        <taxon>Bacillota</taxon>
        <taxon>Bacilli</taxon>
        <taxon>Lactobacillales</taxon>
        <taxon>Lactobacillaceae</taxon>
        <taxon>Apilactobacillus</taxon>
    </lineage>
</organism>
<proteinExistence type="predicted"/>
<evidence type="ECO:0000313" key="2">
    <source>
        <dbReference type="Proteomes" id="UP001522905"/>
    </source>
</evidence>
<keyword evidence="2" id="KW-1185">Reference proteome</keyword>
<protein>
    <submittedName>
        <fullName evidence="1">Uncharacterized protein</fullName>
    </submittedName>
</protein>
<gene>
    <name evidence="1" type="ORF">LNP07_04200</name>
</gene>
<reference evidence="1 2" key="1">
    <citation type="submission" date="2021-11" db="EMBL/GenBank/DDBJ databases">
        <title>Comparative genomics of bee honey and flower isolates.</title>
        <authorList>
            <person name="Bechtner J.D."/>
            <person name="Gallus M.K."/>
            <person name="Ehrmann M."/>
        </authorList>
    </citation>
    <scope>NUCLEOTIDE SEQUENCE [LARGE SCALE GENOMIC DNA]</scope>
    <source>
        <strain evidence="1 2">M161</strain>
    </source>
</reference>
<sequence length="314" mass="37324">MRKNSIDYLSASQLNLYESAQISKSKDDFTTAIDKLIEIYDEVQLNFINCEIVNLLFKEKRYREAKKYILLNPDVYLLNVDNIKLFVKVFLENADFILLRKTVTSFNDEKLKHEIFNEINVYELNYEKQFHDSLQSKVREFAHLGNYEFFKQKEILEASMKLPLDYFVKYGKYLLIDPFVHPLIKSSIVDTFREVNFKEIVSEYFIDGNVKKIKIANLKKLEETKSFKMIISKIDNSKLSKDPINKTMFLQYIKLNFMIIYPFNDILIKNINLWFEYFYNNFIGETFSADNDERNKINAMGTLILSIYSKILNV</sequence>
<comment type="caution">
    <text evidence="1">The sequence shown here is derived from an EMBL/GenBank/DDBJ whole genome shotgun (WGS) entry which is preliminary data.</text>
</comment>
<accession>A0ABT0I1X9</accession>
<name>A0ABT0I1X9_9LACO</name>